<sequence>MKKVNILILIVGITFFSVGVGGYVLARERGVTEEPGYGIKTRVDDEIISYSNQSHGTSSMMTGGYGFDTNTNNGEKYDLDILTEEVESYISQYDEDLIIADIFIFEDSEYYYSIIEENTGRGAMELLVNPYTKTVLPEYGPNMMWNLKYGMHYSGGMMSCSGMMGNQGYSSRSGMMGSHGFNGRSGMMGGGMMGNSYAEDYFDSSAIENNELNSEEAYNEGMDYLNRRSETLTLGNEYHEFYGYYTFHVEENGEPVGMLSVNGITGDVWYHDWHGVLSEIIEGHETDVH</sequence>
<evidence type="ECO:0000256" key="1">
    <source>
        <dbReference type="SAM" id="Phobius"/>
    </source>
</evidence>
<keyword evidence="1" id="KW-1133">Transmembrane helix</keyword>
<organism evidence="2 3">
    <name type="scientific">Petrocella atlantisensis</name>
    <dbReference type="NCBI Taxonomy" id="2173034"/>
    <lineage>
        <taxon>Bacteria</taxon>
        <taxon>Bacillati</taxon>
        <taxon>Bacillota</taxon>
        <taxon>Clostridia</taxon>
        <taxon>Lachnospirales</taxon>
        <taxon>Vallitaleaceae</taxon>
        <taxon>Petrocella</taxon>
    </lineage>
</organism>
<proteinExistence type="predicted"/>
<evidence type="ECO:0008006" key="4">
    <source>
        <dbReference type="Google" id="ProtNLM"/>
    </source>
</evidence>
<dbReference type="KEGG" id="cbar:PATL70BA_3333"/>
<accession>A0A3P7P6V0</accession>
<keyword evidence="1" id="KW-0472">Membrane</keyword>
<keyword evidence="3" id="KW-1185">Reference proteome</keyword>
<evidence type="ECO:0000313" key="2">
    <source>
        <dbReference type="EMBL" id="VDN49260.1"/>
    </source>
</evidence>
<protein>
    <recommendedName>
        <fullName evidence="4">PepSY domain-containing protein</fullName>
    </recommendedName>
</protein>
<gene>
    <name evidence="2" type="ORF">PATL70BA_3333</name>
</gene>
<evidence type="ECO:0000313" key="3">
    <source>
        <dbReference type="Proteomes" id="UP000279029"/>
    </source>
</evidence>
<feature type="transmembrane region" description="Helical" evidence="1">
    <location>
        <begin position="6"/>
        <end position="26"/>
    </location>
</feature>
<dbReference type="AlphaFoldDB" id="A0A3P7P6V0"/>
<dbReference type="RefSeq" id="WP_125138256.1">
    <property type="nucleotide sequence ID" value="NZ_LR130778.1"/>
</dbReference>
<dbReference type="OrthoDB" id="2082683at2"/>
<name>A0A3P7P6V0_9FIRM</name>
<dbReference type="EMBL" id="LR130778">
    <property type="protein sequence ID" value="VDN49260.1"/>
    <property type="molecule type" value="Genomic_DNA"/>
</dbReference>
<dbReference type="Proteomes" id="UP000279029">
    <property type="component" value="Chromosome"/>
</dbReference>
<reference evidence="2 3" key="1">
    <citation type="submission" date="2018-09" db="EMBL/GenBank/DDBJ databases">
        <authorList>
            <person name="Postec A."/>
        </authorList>
    </citation>
    <scope>NUCLEOTIDE SEQUENCE [LARGE SCALE GENOMIC DNA]</scope>
    <source>
        <strain evidence="2">70B-A</strain>
    </source>
</reference>
<keyword evidence="1" id="KW-0812">Transmembrane</keyword>